<dbReference type="InterPro" id="IPR013783">
    <property type="entry name" value="Ig-like_fold"/>
</dbReference>
<dbReference type="RefSeq" id="WP_044838604.1">
    <property type="nucleotide sequence ID" value="NZ_CP059734.1"/>
</dbReference>
<dbReference type="PROSITE" id="PS50109">
    <property type="entry name" value="HIS_KIN"/>
    <property type="match status" value="1"/>
</dbReference>
<feature type="signal peptide" evidence="7">
    <location>
        <begin position="1"/>
        <end position="22"/>
    </location>
</feature>
<proteinExistence type="predicted"/>
<accession>A0AAE9Z9E9</accession>
<dbReference type="AlphaFoldDB" id="A0AAE9Z9E9"/>
<dbReference type="InterPro" id="IPR005467">
    <property type="entry name" value="His_kinase_dom"/>
</dbReference>
<keyword evidence="4" id="KW-0808">Transferase</keyword>
<keyword evidence="6" id="KW-0812">Transmembrane</keyword>
<keyword evidence="10" id="KW-1185">Reference proteome</keyword>
<dbReference type="SUPFAM" id="SSF55874">
    <property type="entry name" value="ATPase domain of HSP90 chaperone/DNA topoisomerase II/histidine kinase"/>
    <property type="match status" value="1"/>
</dbReference>
<reference evidence="9 10" key="2">
    <citation type="journal article" date="2022" name="Mar. Drugs">
        <title>Bioassay-Guided Fractionation Leads to the Detection of Cholic Acid Generated by the Rare Thalassomonas sp.</title>
        <authorList>
            <person name="Pheiffer F."/>
            <person name="Schneider Y.K."/>
            <person name="Hansen E.H."/>
            <person name="Andersen J.H."/>
            <person name="Isaksson J."/>
            <person name="Busche T."/>
            <person name="R C."/>
            <person name="Kalinowski J."/>
            <person name="Zyl L.V."/>
            <person name="Trindade M."/>
        </authorList>
    </citation>
    <scope>NUCLEOTIDE SEQUENCE [LARGE SCALE GENOMIC DNA]</scope>
    <source>
        <strain evidence="9 10">XOM25</strain>
    </source>
</reference>
<dbReference type="SUPFAM" id="SSF63829">
    <property type="entry name" value="Calcium-dependent phosphotriesterase"/>
    <property type="match status" value="1"/>
</dbReference>
<reference evidence="9 10" key="1">
    <citation type="journal article" date="2015" name="Genome Announc.">
        <title>Draft Genome Sequences of Marine Isolates of Thalassomonas viridans and Thalassomonas actiniarum.</title>
        <authorList>
            <person name="Olonade I."/>
            <person name="van Zyl L.J."/>
            <person name="Trindade M."/>
        </authorList>
    </citation>
    <scope>NUCLEOTIDE SEQUENCE [LARGE SCALE GENOMIC DNA]</scope>
    <source>
        <strain evidence="9 10">XOM25</strain>
    </source>
</reference>
<evidence type="ECO:0000256" key="5">
    <source>
        <dbReference type="ARBA" id="ARBA00022777"/>
    </source>
</evidence>
<dbReference type="FunFam" id="3.30.565.10:FF:000006">
    <property type="entry name" value="Sensor histidine kinase WalK"/>
    <property type="match status" value="1"/>
</dbReference>
<dbReference type="PROSITE" id="PS51257">
    <property type="entry name" value="PROKAR_LIPOPROTEIN"/>
    <property type="match status" value="1"/>
</dbReference>
<evidence type="ECO:0000259" key="8">
    <source>
        <dbReference type="PROSITE" id="PS50109"/>
    </source>
</evidence>
<feature type="transmembrane region" description="Helical" evidence="6">
    <location>
        <begin position="790"/>
        <end position="808"/>
    </location>
</feature>
<dbReference type="InterPro" id="IPR011047">
    <property type="entry name" value="Quinoprotein_ADH-like_sf"/>
</dbReference>
<dbReference type="Gene3D" id="1.10.287.130">
    <property type="match status" value="1"/>
</dbReference>
<dbReference type="KEGG" id="tvd:SG34_032800"/>
<organism evidence="9 10">
    <name type="scientific">Thalassomonas viridans</name>
    <dbReference type="NCBI Taxonomy" id="137584"/>
    <lineage>
        <taxon>Bacteria</taxon>
        <taxon>Pseudomonadati</taxon>
        <taxon>Pseudomonadota</taxon>
        <taxon>Gammaproteobacteria</taxon>
        <taxon>Alteromonadales</taxon>
        <taxon>Colwelliaceae</taxon>
        <taxon>Thalassomonas</taxon>
    </lineage>
</organism>
<dbReference type="Pfam" id="PF00512">
    <property type="entry name" value="HisKA"/>
    <property type="match status" value="1"/>
</dbReference>
<dbReference type="InterPro" id="IPR036890">
    <property type="entry name" value="HATPase_C_sf"/>
</dbReference>
<evidence type="ECO:0000256" key="2">
    <source>
        <dbReference type="ARBA" id="ARBA00012438"/>
    </source>
</evidence>
<feature type="domain" description="Histidine kinase" evidence="8">
    <location>
        <begin position="848"/>
        <end position="1064"/>
    </location>
</feature>
<evidence type="ECO:0000256" key="6">
    <source>
        <dbReference type="SAM" id="Phobius"/>
    </source>
</evidence>
<dbReference type="PANTHER" id="PTHR43547">
    <property type="entry name" value="TWO-COMPONENT HISTIDINE KINASE"/>
    <property type="match status" value="1"/>
</dbReference>
<evidence type="ECO:0000256" key="1">
    <source>
        <dbReference type="ARBA" id="ARBA00000085"/>
    </source>
</evidence>
<dbReference type="Gene3D" id="2.130.10.10">
    <property type="entry name" value="YVTN repeat-like/Quinoprotein amine dehydrogenase"/>
    <property type="match status" value="2"/>
</dbReference>
<dbReference type="InterPro" id="IPR003594">
    <property type="entry name" value="HATPase_dom"/>
</dbReference>
<dbReference type="GO" id="GO:0005886">
    <property type="term" value="C:plasma membrane"/>
    <property type="evidence" value="ECO:0007669"/>
    <property type="project" value="UniProtKB-ARBA"/>
</dbReference>
<dbReference type="InterPro" id="IPR003661">
    <property type="entry name" value="HisK_dim/P_dom"/>
</dbReference>
<dbReference type="InterPro" id="IPR011123">
    <property type="entry name" value="Y_Y_Y"/>
</dbReference>
<dbReference type="GO" id="GO:0000155">
    <property type="term" value="F:phosphorelay sensor kinase activity"/>
    <property type="evidence" value="ECO:0007669"/>
    <property type="project" value="InterPro"/>
</dbReference>
<dbReference type="Pfam" id="PF02518">
    <property type="entry name" value="HATPase_c"/>
    <property type="match status" value="1"/>
</dbReference>
<comment type="catalytic activity">
    <reaction evidence="1">
        <text>ATP + protein L-histidine = ADP + protein N-phospho-L-histidine.</text>
        <dbReference type="EC" id="2.7.13.3"/>
    </reaction>
</comment>
<evidence type="ECO:0000256" key="3">
    <source>
        <dbReference type="ARBA" id="ARBA00022553"/>
    </source>
</evidence>
<dbReference type="Gene3D" id="2.60.40.10">
    <property type="entry name" value="Immunoglobulins"/>
    <property type="match status" value="1"/>
</dbReference>
<dbReference type="InterPro" id="IPR004358">
    <property type="entry name" value="Sig_transdc_His_kin-like_C"/>
</dbReference>
<dbReference type="PANTHER" id="PTHR43547:SF2">
    <property type="entry name" value="HYBRID SIGNAL TRANSDUCTION HISTIDINE KINASE C"/>
    <property type="match status" value="1"/>
</dbReference>
<keyword evidence="6" id="KW-1133">Transmembrane helix</keyword>
<gene>
    <name evidence="9" type="ORF">SG34_032800</name>
</gene>
<dbReference type="CDD" id="cd00082">
    <property type="entry name" value="HisKA"/>
    <property type="match status" value="1"/>
</dbReference>
<feature type="chain" id="PRO_5042042229" description="histidine kinase" evidence="7">
    <location>
        <begin position="23"/>
        <end position="1066"/>
    </location>
</feature>
<dbReference type="SMART" id="SM00387">
    <property type="entry name" value="HATPase_c"/>
    <property type="match status" value="1"/>
</dbReference>
<dbReference type="SUPFAM" id="SSF47384">
    <property type="entry name" value="Homodimeric domain of signal transducing histidine kinase"/>
    <property type="match status" value="1"/>
</dbReference>
<evidence type="ECO:0000256" key="7">
    <source>
        <dbReference type="SAM" id="SignalP"/>
    </source>
</evidence>
<keyword evidence="7" id="KW-0732">Signal</keyword>
<dbReference type="InterPro" id="IPR015943">
    <property type="entry name" value="WD40/YVTN_repeat-like_dom_sf"/>
</dbReference>
<dbReference type="InterPro" id="IPR036097">
    <property type="entry name" value="HisK_dim/P_sf"/>
</dbReference>
<evidence type="ECO:0000256" key="4">
    <source>
        <dbReference type="ARBA" id="ARBA00022679"/>
    </source>
</evidence>
<evidence type="ECO:0000313" key="9">
    <source>
        <dbReference type="EMBL" id="WDE08692.1"/>
    </source>
</evidence>
<dbReference type="Proteomes" id="UP000032352">
    <property type="component" value="Chromosome pTvir"/>
</dbReference>
<dbReference type="SMART" id="SM00388">
    <property type="entry name" value="HisKA"/>
    <property type="match status" value="1"/>
</dbReference>
<keyword evidence="5" id="KW-0418">Kinase</keyword>
<dbReference type="EMBL" id="CP059734">
    <property type="protein sequence ID" value="WDE08692.1"/>
    <property type="molecule type" value="Genomic_DNA"/>
</dbReference>
<dbReference type="SUPFAM" id="SSF50998">
    <property type="entry name" value="Quinoprotein alcohol dehydrogenase-like"/>
    <property type="match status" value="1"/>
</dbReference>
<keyword evidence="3" id="KW-0597">Phosphoprotein</keyword>
<dbReference type="Gene3D" id="3.30.565.10">
    <property type="entry name" value="Histidine kinase-like ATPase, C-terminal domain"/>
    <property type="match status" value="1"/>
</dbReference>
<dbReference type="PRINTS" id="PR00344">
    <property type="entry name" value="BCTRLSENSOR"/>
</dbReference>
<name>A0AAE9Z9E9_9GAMM</name>
<dbReference type="InterPro" id="IPR011110">
    <property type="entry name" value="Reg_prop"/>
</dbReference>
<dbReference type="Pfam" id="PF07494">
    <property type="entry name" value="Reg_prop"/>
    <property type="match status" value="2"/>
</dbReference>
<sequence>MKFFYSCAVFLFHLLYSCCSQAAFNKDLFAPIIYSVDANSRLENKEVREIAQDEAGFLWVGTRGGLFRYDGYEYQKVDSPDNSVDFSNIYVRSMLVDKNVLWVGTMSDGLFQLDLTTYEIKHYRHDNQQLGSISGNQVNDLALDKDGNLWVGTSFGLDLFKRKEQTFLHYRSSEDSKERYFNYLLDIEFDHENTLWLATGKGLAKFDEKTLSFHRVFINDAVGDNHGAKQQHLQGVTVRTIHIADDGRMWLATQKQGTYVVSIEDGHILRLPMEDAAKGKINTVIAQPNKNEIWISGADGVEIRDAATGAILKVLHANRLDAYGLNSKTVFAMSVSKSGLLWLGVSGFGLQYYNPNNNAIKRFDTYSPTLQAVFSRVIDNVIKLSEDKILLFSGGQPEQLNLQTGEVITLKLPFSSNRGNIVSALQLDENNLLLGSESGEIIHYHFPSGTSQRFPLPVVAIKNETVRHMVQGKPGQVWVTLDNHLFRLDLKTMVFEQIMDSQGKPFLNFIQYLMFDKQGRLWVGTPSGVGVIEQDSSHVDMYNTWKGTAGTLSDNYVTQIVENYQGEILLNTRAGLDKLIDKTEGEMRFVPFAEGLHKKSKNEEKLLPLPDGTYWFGAYFKLDPQGNLLAEYDISDGVLVEGPSRATLLLNQKYILNVSSFGISIIDPAKLHHWNLKPPIVISELAIGNKQSSLSLNGKAIYLSPDDNKFSLRFTALDLSSPEDNRYRYKLEGYEDTWNETPSDIRQATYTSLPPGTYQLLLDGTNREGQWSESPLKVEVIVEPKIYQTLWFQLLTILIFCCFLYLFINWRIRIAKSIERQVYERKEAIQRAKMMDALMEKKNQLLADVSHELRTPLTALQLRIEALQHKMEEDVEASYDGLMKKVTDINHLIHDIYQLSKSDIGTLSFELKPYSCVELLNEVAEELAGFAHLHGFKWQQHIAVSPLLQLKVDKEKFTQVLHNLTNNSVAYTDAPGTIALTVEVKGEYLNVVIEDSSPGVAEQDMPKIFERFYRVESSRSRATGGSGLGLAICKSIIEAFQGSIDSSNSPLGGLAVEIKLPISEVK</sequence>
<dbReference type="EC" id="2.7.13.3" evidence="2"/>
<keyword evidence="6" id="KW-0472">Membrane</keyword>
<protein>
    <recommendedName>
        <fullName evidence="2">histidine kinase</fullName>
        <ecNumber evidence="2">2.7.13.3</ecNumber>
    </recommendedName>
</protein>
<evidence type="ECO:0000313" key="10">
    <source>
        <dbReference type="Proteomes" id="UP000032352"/>
    </source>
</evidence>
<dbReference type="Pfam" id="PF07495">
    <property type="entry name" value="Y_Y_Y"/>
    <property type="match status" value="1"/>
</dbReference>